<evidence type="ECO:0000259" key="5">
    <source>
        <dbReference type="Pfam" id="PF08125"/>
    </source>
</evidence>
<dbReference type="Gene3D" id="1.10.1040.10">
    <property type="entry name" value="N-(1-d-carboxylethyl)-l-norvaline Dehydrogenase, domain 2"/>
    <property type="match status" value="1"/>
</dbReference>
<evidence type="ECO:0000313" key="7">
    <source>
        <dbReference type="Proteomes" id="UP000322139"/>
    </source>
</evidence>
<dbReference type="InterPro" id="IPR013328">
    <property type="entry name" value="6PGD_dom2"/>
</dbReference>
<dbReference type="EMBL" id="VTER01000006">
    <property type="protein sequence ID" value="TYS47562.1"/>
    <property type="molecule type" value="Genomic_DNA"/>
</dbReference>
<dbReference type="InterPro" id="IPR013118">
    <property type="entry name" value="Mannitol_DH_C"/>
</dbReference>
<dbReference type="GO" id="GO:0005829">
    <property type="term" value="C:cytosol"/>
    <property type="evidence" value="ECO:0007669"/>
    <property type="project" value="TreeGrafter"/>
</dbReference>
<protein>
    <submittedName>
        <fullName evidence="6">Tagaturonate reductase</fullName>
    </submittedName>
</protein>
<evidence type="ECO:0000256" key="3">
    <source>
        <dbReference type="ARBA" id="ARBA00048615"/>
    </source>
</evidence>
<dbReference type="AlphaFoldDB" id="A0A5D4RDK7"/>
<keyword evidence="1" id="KW-0560">Oxidoreductase</keyword>
<sequence length="487" mass="55473">MDRLSSKTHAKRIFPERILQFGEGNFLRGFADWQIQILNEKKGFNGSAVVVQPRGSSKIERLNRQDGLYTLYLEGLKEGVPVKEHMVIDSISRGINLQTDYEEFIRLAGQKELRFIISNATEAGMVFDPDDRLEDRPQKGFTGKLAGFLYHRYLAFKGDGRYGCIILPCELVEENGEKLKEIILQYADSWNLSEDFKSWINHANVFCSTLVDRIVPGFPKDSLEEKTEELGYEDELLVTGEHYHLWAIEGPSWLKEELPAEGTGLNLVITDDITIFRTRKVRILNGAHTAMTPLALLSGLETVEESVTHPEVGLFIKKLIEEEILPALDGDRKELEQYAEEVMNRFANPYIKHYLKSISLNSVSKFSARNLPALLDYIKQEGKLPAKIVFSLCCLLYLYKEMDVEDSSTVLEILQSEWRSFEKKQIVIEQLSANLLKEQKLWGRDLTGIAGLKEAVAGYLREIEETGIEKALQRVIDKPVPARGELK</sequence>
<dbReference type="Gene3D" id="3.40.50.720">
    <property type="entry name" value="NAD(P)-binding Rossmann-like Domain"/>
    <property type="match status" value="1"/>
</dbReference>
<feature type="domain" description="Mannitol dehydrogenase C-terminal" evidence="5">
    <location>
        <begin position="272"/>
        <end position="461"/>
    </location>
</feature>
<dbReference type="GO" id="GO:0009026">
    <property type="term" value="F:tagaturonate reductase activity"/>
    <property type="evidence" value="ECO:0007669"/>
    <property type="project" value="TreeGrafter"/>
</dbReference>
<dbReference type="PANTHER" id="PTHR30524">
    <property type="entry name" value="MANNITOL-1-PHOSPHATE 5-DEHYDROGENASE"/>
    <property type="match status" value="1"/>
</dbReference>
<comment type="catalytic activity">
    <reaction evidence="3">
        <text>D-mannitol 1-phosphate + NAD(+) = beta-D-fructose 6-phosphate + NADH + H(+)</text>
        <dbReference type="Rhea" id="RHEA:19661"/>
        <dbReference type="ChEBI" id="CHEBI:15378"/>
        <dbReference type="ChEBI" id="CHEBI:57540"/>
        <dbReference type="ChEBI" id="CHEBI:57634"/>
        <dbReference type="ChEBI" id="CHEBI:57945"/>
        <dbReference type="ChEBI" id="CHEBI:61381"/>
        <dbReference type="EC" id="1.1.1.17"/>
    </reaction>
</comment>
<name>A0A5D4RDK7_9BACI</name>
<dbReference type="InterPro" id="IPR013131">
    <property type="entry name" value="Mannitol_DH_N"/>
</dbReference>
<reference evidence="6 7" key="1">
    <citation type="submission" date="2019-08" db="EMBL/GenBank/DDBJ databases">
        <title>Bacillus genomes from the desert of Cuatro Cienegas, Coahuila.</title>
        <authorList>
            <person name="Olmedo-Alvarez G."/>
        </authorList>
    </citation>
    <scope>NUCLEOTIDE SEQUENCE [LARGE SCALE GENOMIC DNA]</scope>
    <source>
        <strain evidence="6 7">CH446_14T</strain>
    </source>
</reference>
<dbReference type="GO" id="GO:0008926">
    <property type="term" value="F:mannitol-1-phosphate 5-dehydrogenase activity"/>
    <property type="evidence" value="ECO:0007669"/>
    <property type="project" value="UniProtKB-EC"/>
</dbReference>
<dbReference type="Pfam" id="PF01232">
    <property type="entry name" value="Mannitol_dh"/>
    <property type="match status" value="1"/>
</dbReference>
<accession>A0A5D4RDK7</accession>
<dbReference type="SUPFAM" id="SSF48179">
    <property type="entry name" value="6-phosphogluconate dehydrogenase C-terminal domain-like"/>
    <property type="match status" value="1"/>
</dbReference>
<dbReference type="Pfam" id="PF08125">
    <property type="entry name" value="Mannitol_dh_C"/>
    <property type="match status" value="1"/>
</dbReference>
<dbReference type="GO" id="GO:0019592">
    <property type="term" value="P:mannitol catabolic process"/>
    <property type="evidence" value="ECO:0007669"/>
    <property type="project" value="TreeGrafter"/>
</dbReference>
<dbReference type="GO" id="GO:0019698">
    <property type="term" value="P:D-galacturonate catabolic process"/>
    <property type="evidence" value="ECO:0007669"/>
    <property type="project" value="TreeGrafter"/>
</dbReference>
<evidence type="ECO:0000256" key="1">
    <source>
        <dbReference type="ARBA" id="ARBA00023002"/>
    </source>
</evidence>
<evidence type="ECO:0000256" key="2">
    <source>
        <dbReference type="ARBA" id="ARBA00023027"/>
    </source>
</evidence>
<keyword evidence="2" id="KW-0520">NAD</keyword>
<evidence type="ECO:0000259" key="4">
    <source>
        <dbReference type="Pfam" id="PF01232"/>
    </source>
</evidence>
<comment type="caution">
    <text evidence="6">The sequence shown here is derived from an EMBL/GenBank/DDBJ whole genome shotgun (WGS) entry which is preliminary data.</text>
</comment>
<organism evidence="6 7">
    <name type="scientific">Bacillus infantis</name>
    <dbReference type="NCBI Taxonomy" id="324767"/>
    <lineage>
        <taxon>Bacteria</taxon>
        <taxon>Bacillati</taxon>
        <taxon>Bacillota</taxon>
        <taxon>Bacilli</taxon>
        <taxon>Bacillales</taxon>
        <taxon>Bacillaceae</taxon>
        <taxon>Bacillus</taxon>
    </lineage>
</organism>
<evidence type="ECO:0000313" key="6">
    <source>
        <dbReference type="EMBL" id="TYS47562.1"/>
    </source>
</evidence>
<proteinExistence type="predicted"/>
<dbReference type="PANTHER" id="PTHR30524:SF0">
    <property type="entry name" value="ALTRONATE OXIDOREDUCTASE-RELATED"/>
    <property type="match status" value="1"/>
</dbReference>
<dbReference type="Proteomes" id="UP000322139">
    <property type="component" value="Unassembled WGS sequence"/>
</dbReference>
<dbReference type="SUPFAM" id="SSF51735">
    <property type="entry name" value="NAD(P)-binding Rossmann-fold domains"/>
    <property type="match status" value="1"/>
</dbReference>
<feature type="domain" description="Mannitol dehydrogenase N-terminal" evidence="4">
    <location>
        <begin position="16"/>
        <end position="258"/>
    </location>
</feature>
<dbReference type="NCBIfam" id="NF002969">
    <property type="entry name" value="PRK03643.1"/>
    <property type="match status" value="1"/>
</dbReference>
<dbReference type="InterPro" id="IPR008927">
    <property type="entry name" value="6-PGluconate_DH-like_C_sf"/>
</dbReference>
<gene>
    <name evidence="6" type="ORF">FZD51_11465</name>
</gene>
<dbReference type="InterPro" id="IPR036291">
    <property type="entry name" value="NAD(P)-bd_dom_sf"/>
</dbReference>
<dbReference type="RefSeq" id="WP_148974907.1">
    <property type="nucleotide sequence ID" value="NZ_VTER01000006.1"/>
</dbReference>